<dbReference type="OrthoDB" id="5523904at2"/>
<dbReference type="eggNOG" id="COG2921">
    <property type="taxonomic scope" value="Bacteria"/>
</dbReference>
<dbReference type="HOGENOM" id="CLU_174649_0_0_0"/>
<dbReference type="SUPFAM" id="SSF117991">
    <property type="entry name" value="YbeD/HP0495-like"/>
    <property type="match status" value="1"/>
</dbReference>
<gene>
    <name evidence="1" type="ordered locus">Isop_3418</name>
</gene>
<dbReference type="Gene3D" id="3.30.70.260">
    <property type="match status" value="1"/>
</dbReference>
<dbReference type="InterPro" id="IPR027471">
    <property type="entry name" value="YbeD-like_sf"/>
</dbReference>
<dbReference type="EMBL" id="CP002353">
    <property type="protein sequence ID" value="ADV63976.1"/>
    <property type="molecule type" value="Genomic_DNA"/>
</dbReference>
<proteinExistence type="predicted"/>
<name>E8R6S4_ISOPI</name>
<evidence type="ECO:0000313" key="1">
    <source>
        <dbReference type="EMBL" id="ADV63976.1"/>
    </source>
</evidence>
<reference key="1">
    <citation type="submission" date="2010-11" db="EMBL/GenBank/DDBJ databases">
        <title>The complete sequence of chromosome of Isophaera pallida ATCC 43644.</title>
        <authorList>
            <consortium name="US DOE Joint Genome Institute (JGI-PGF)"/>
            <person name="Lucas S."/>
            <person name="Copeland A."/>
            <person name="Lapidus A."/>
            <person name="Bruce D."/>
            <person name="Goodwin L."/>
            <person name="Pitluck S."/>
            <person name="Kyrpides N."/>
            <person name="Mavromatis K."/>
            <person name="Pagani I."/>
            <person name="Ivanova N."/>
            <person name="Saunders E."/>
            <person name="Brettin T."/>
            <person name="Detter J.C."/>
            <person name="Han C."/>
            <person name="Tapia R."/>
            <person name="Land M."/>
            <person name="Hauser L."/>
            <person name="Markowitz V."/>
            <person name="Cheng J.-F."/>
            <person name="Hugenholtz P."/>
            <person name="Woyke T."/>
            <person name="Wu D."/>
            <person name="Eisen J.A."/>
        </authorList>
    </citation>
    <scope>NUCLEOTIDE SEQUENCE</scope>
    <source>
        <strain>ATCC 43644</strain>
    </source>
</reference>
<dbReference type="InParanoid" id="E8R6S4"/>
<dbReference type="Proteomes" id="UP000008631">
    <property type="component" value="Chromosome"/>
</dbReference>
<protein>
    <submittedName>
        <fullName evidence="1">Uncharacterized protein</fullName>
    </submittedName>
</protein>
<dbReference type="STRING" id="575540.Isop_3418"/>
<evidence type="ECO:0000313" key="2">
    <source>
        <dbReference type="Proteomes" id="UP000008631"/>
    </source>
</evidence>
<dbReference type="AlphaFoldDB" id="E8R6S4"/>
<accession>E8R6S4</accession>
<reference evidence="1 2" key="2">
    <citation type="journal article" date="2011" name="Stand. Genomic Sci.">
        <title>Complete genome sequence of Isosphaera pallida type strain (IS1B).</title>
        <authorList>
            <consortium name="US DOE Joint Genome Institute (JGI-PGF)"/>
            <person name="Goker M."/>
            <person name="Cleland D."/>
            <person name="Saunders E."/>
            <person name="Lapidus A."/>
            <person name="Nolan M."/>
            <person name="Lucas S."/>
            <person name="Hammon N."/>
            <person name="Deshpande S."/>
            <person name="Cheng J.F."/>
            <person name="Tapia R."/>
            <person name="Han C."/>
            <person name="Goodwin L."/>
            <person name="Pitluck S."/>
            <person name="Liolios K."/>
            <person name="Pagani I."/>
            <person name="Ivanova N."/>
            <person name="Mavromatis K."/>
            <person name="Pati A."/>
            <person name="Chen A."/>
            <person name="Palaniappan K."/>
            <person name="Land M."/>
            <person name="Hauser L."/>
            <person name="Chang Y.J."/>
            <person name="Jeffries C.D."/>
            <person name="Detter J.C."/>
            <person name="Beck B."/>
            <person name="Woyke T."/>
            <person name="Bristow J."/>
            <person name="Eisen J.A."/>
            <person name="Markowitz V."/>
            <person name="Hugenholtz P."/>
            <person name="Kyrpides N.C."/>
            <person name="Klenk H.P."/>
        </authorList>
    </citation>
    <scope>NUCLEOTIDE SEQUENCE [LARGE SCALE GENOMIC DNA]</scope>
    <source>
        <strain evidence="2">ATCC 43644 / DSM 9630 / IS1B</strain>
    </source>
</reference>
<dbReference type="InterPro" id="IPR007454">
    <property type="entry name" value="UPF0250_YbeD-like"/>
</dbReference>
<dbReference type="RefSeq" id="WP_013566264.1">
    <property type="nucleotide sequence ID" value="NC_014962.1"/>
</dbReference>
<sequence length="93" mass="10463">MRLDLAELLESQHAFPGSYCIKAIGSAADDFVERVLEAARTELAVPSDLDYSERWTNDRRHVSVTLDLAVQSSDQVLRIYARLREVAGIKLVM</sequence>
<organism evidence="1 2">
    <name type="scientific">Isosphaera pallida (strain ATCC 43644 / DSM 9630 / IS1B)</name>
    <dbReference type="NCBI Taxonomy" id="575540"/>
    <lineage>
        <taxon>Bacteria</taxon>
        <taxon>Pseudomonadati</taxon>
        <taxon>Planctomycetota</taxon>
        <taxon>Planctomycetia</taxon>
        <taxon>Isosphaerales</taxon>
        <taxon>Isosphaeraceae</taxon>
        <taxon>Isosphaera</taxon>
    </lineage>
</organism>
<dbReference type="Pfam" id="PF04359">
    <property type="entry name" value="DUF493"/>
    <property type="match status" value="1"/>
</dbReference>
<keyword evidence="2" id="KW-1185">Reference proteome</keyword>
<dbReference type="KEGG" id="ipa:Isop_3418"/>